<dbReference type="GO" id="GO:0005886">
    <property type="term" value="C:plasma membrane"/>
    <property type="evidence" value="ECO:0007669"/>
    <property type="project" value="UniProtKB-SubCell"/>
</dbReference>
<evidence type="ECO:0000313" key="8">
    <source>
        <dbReference type="EMBL" id="BDX08458.1"/>
    </source>
</evidence>
<gene>
    <name evidence="8" type="ORF">MACH26_39790</name>
</gene>
<dbReference type="InterPro" id="IPR032816">
    <property type="entry name" value="VTT_dom"/>
</dbReference>
<feature type="transmembrane region" description="Helical" evidence="6">
    <location>
        <begin position="46"/>
        <end position="66"/>
    </location>
</feature>
<feature type="transmembrane region" description="Helical" evidence="6">
    <location>
        <begin position="162"/>
        <end position="181"/>
    </location>
</feature>
<keyword evidence="4 6" id="KW-1133">Transmembrane helix</keyword>
<dbReference type="PANTHER" id="PTHR12677">
    <property type="entry name" value="GOLGI APPARATUS MEMBRANE PROTEIN TVP38-RELATED"/>
    <property type="match status" value="1"/>
</dbReference>
<dbReference type="InterPro" id="IPR015414">
    <property type="entry name" value="TMEM64"/>
</dbReference>
<evidence type="ECO:0000256" key="2">
    <source>
        <dbReference type="ARBA" id="ARBA00022475"/>
    </source>
</evidence>
<keyword evidence="2 6" id="KW-1003">Cell membrane</keyword>
<keyword evidence="3 6" id="KW-0812">Transmembrane</keyword>
<feature type="transmembrane region" description="Helical" evidence="6">
    <location>
        <begin position="7"/>
        <end position="26"/>
    </location>
</feature>
<dbReference type="KEGG" id="pmaw:MACH26_39790"/>
<feature type="domain" description="VTT" evidence="7">
    <location>
        <begin position="67"/>
        <end position="182"/>
    </location>
</feature>
<dbReference type="Proteomes" id="UP001333710">
    <property type="component" value="Chromosome"/>
</dbReference>
<evidence type="ECO:0000256" key="6">
    <source>
        <dbReference type="RuleBase" id="RU366058"/>
    </source>
</evidence>
<comment type="similarity">
    <text evidence="6">Belongs to the TVP38/TMEM64 family.</text>
</comment>
<proteinExistence type="inferred from homology"/>
<feature type="transmembrane region" description="Helical" evidence="6">
    <location>
        <begin position="73"/>
        <end position="102"/>
    </location>
</feature>
<comment type="subcellular location">
    <subcellularLocation>
        <location evidence="1 6">Cell membrane</location>
        <topology evidence="1 6">Multi-pass membrane protein</topology>
    </subcellularLocation>
</comment>
<keyword evidence="5 6" id="KW-0472">Membrane</keyword>
<accession>A0AA48HZ16</accession>
<dbReference type="RefSeq" id="WP_338294526.1">
    <property type="nucleotide sequence ID" value="NZ_AP027272.1"/>
</dbReference>
<keyword evidence="9" id="KW-1185">Reference proteome</keyword>
<evidence type="ECO:0000256" key="4">
    <source>
        <dbReference type="ARBA" id="ARBA00022989"/>
    </source>
</evidence>
<reference evidence="8" key="1">
    <citation type="submission" date="2023-01" db="EMBL/GenBank/DDBJ databases">
        <title>Complete genome sequence of Planctobacterium marinum strain Dej080120_11.</title>
        <authorList>
            <person name="Ueki S."/>
            <person name="Maruyama F."/>
        </authorList>
    </citation>
    <scope>NUCLEOTIDE SEQUENCE</scope>
    <source>
        <strain evidence="8">Dej080120_11</strain>
    </source>
</reference>
<dbReference type="AlphaFoldDB" id="A0AA48HZ16"/>
<organism evidence="8 9">
    <name type="scientific">Planctobacterium marinum</name>
    <dbReference type="NCBI Taxonomy" id="1631968"/>
    <lineage>
        <taxon>Bacteria</taxon>
        <taxon>Pseudomonadati</taxon>
        <taxon>Pseudomonadota</taxon>
        <taxon>Gammaproteobacteria</taxon>
        <taxon>Alteromonadales</taxon>
        <taxon>Alteromonadaceae</taxon>
        <taxon>Planctobacterium</taxon>
    </lineage>
</organism>
<evidence type="ECO:0000313" key="9">
    <source>
        <dbReference type="Proteomes" id="UP001333710"/>
    </source>
</evidence>
<evidence type="ECO:0000259" key="7">
    <source>
        <dbReference type="Pfam" id="PF09335"/>
    </source>
</evidence>
<evidence type="ECO:0000256" key="5">
    <source>
        <dbReference type="ARBA" id="ARBA00023136"/>
    </source>
</evidence>
<feature type="transmembrane region" description="Helical" evidence="6">
    <location>
        <begin position="193"/>
        <end position="212"/>
    </location>
</feature>
<dbReference type="Pfam" id="PF09335">
    <property type="entry name" value="VTT_dom"/>
    <property type="match status" value="1"/>
</dbReference>
<protein>
    <recommendedName>
        <fullName evidence="6">TVP38/TMEM64 family membrane protein</fullName>
    </recommendedName>
</protein>
<dbReference type="PANTHER" id="PTHR12677:SF59">
    <property type="entry name" value="GOLGI APPARATUS MEMBRANE PROTEIN TVP38-RELATED"/>
    <property type="match status" value="1"/>
</dbReference>
<dbReference type="EMBL" id="AP027272">
    <property type="protein sequence ID" value="BDX08458.1"/>
    <property type="molecule type" value="Genomic_DNA"/>
</dbReference>
<sequence>MQMSNKAKIGLLFTVVPLILSIYYLTPFKELLTVEKVVTLTENIPTTWLTAVLFLVMFFFGGAMLLPIPLMALAVSLVFPVWTSVMIVIPGFILAATGGYLLGVILDRKVFGTSITRHIEKLHQQIKANETYAVFGLRIAPTPPFTVTSIVCGILRVRIKAYLLGSCLGIMPLGLSAVFFGRGALEMLKQPSGIAATSLLAAVVFAMLFVMVKRSKANNEQV</sequence>
<evidence type="ECO:0000256" key="3">
    <source>
        <dbReference type="ARBA" id="ARBA00022692"/>
    </source>
</evidence>
<name>A0AA48HZ16_9ALTE</name>
<evidence type="ECO:0000256" key="1">
    <source>
        <dbReference type="ARBA" id="ARBA00004651"/>
    </source>
</evidence>